<sequence length="212" mass="23149">MINLTIDGRNIEAAEGLTILQVARRENIDIPTLCHHDALEPSGACRLCTVEVTVGKRTRFVTACNYVIMDGMDVKTASHEVTEVRKMILELLLARCPGVKAIKDLAKSYGVERPRFELENETCILCGLCVRVCAEIVGARAINLVSRGVDARIDTPFHLSSEVCIGCGACAAICPTGSIQLEYTEDKVEIKPFNTVLELRKCVSCGKHLASE</sequence>
<keyword evidence="3" id="KW-0677">Repeat</keyword>
<dbReference type="FunFam" id="3.30.70.20:FF:000035">
    <property type="entry name" value="Iron hydrogenase 1"/>
    <property type="match status" value="1"/>
</dbReference>
<dbReference type="SUPFAM" id="SSF54292">
    <property type="entry name" value="2Fe-2S ferredoxin-like"/>
    <property type="match status" value="1"/>
</dbReference>
<dbReference type="EMBL" id="BARW01034446">
    <property type="protein sequence ID" value="GAJ06514.1"/>
    <property type="molecule type" value="Genomic_DNA"/>
</dbReference>
<dbReference type="PROSITE" id="PS51379">
    <property type="entry name" value="4FE4S_FER_2"/>
    <property type="match status" value="2"/>
</dbReference>
<dbReference type="Pfam" id="PF12838">
    <property type="entry name" value="Fer4_7"/>
    <property type="match status" value="1"/>
</dbReference>
<dbReference type="Gene3D" id="3.30.70.20">
    <property type="match status" value="1"/>
</dbReference>
<feature type="domain" description="2Fe-2S ferredoxin-type" evidence="6">
    <location>
        <begin position="1"/>
        <end position="80"/>
    </location>
</feature>
<gene>
    <name evidence="8" type="ORF">S12H4_53992</name>
</gene>
<dbReference type="InterPro" id="IPR001041">
    <property type="entry name" value="2Fe-2S_ferredoxin-type"/>
</dbReference>
<feature type="domain" description="4Fe-4S ferredoxin-type" evidence="7">
    <location>
        <begin position="155"/>
        <end position="184"/>
    </location>
</feature>
<comment type="caution">
    <text evidence="8">The sequence shown here is derived from an EMBL/GenBank/DDBJ whole genome shotgun (WGS) entry which is preliminary data.</text>
</comment>
<evidence type="ECO:0000259" key="6">
    <source>
        <dbReference type="PROSITE" id="PS51085"/>
    </source>
</evidence>
<dbReference type="AlphaFoldDB" id="X1TMQ4"/>
<dbReference type="InterPro" id="IPR050157">
    <property type="entry name" value="PSI_iron-sulfur_center"/>
</dbReference>
<dbReference type="PROSITE" id="PS51085">
    <property type="entry name" value="2FE2S_FER_2"/>
    <property type="match status" value="1"/>
</dbReference>
<evidence type="ECO:0000256" key="4">
    <source>
        <dbReference type="ARBA" id="ARBA00023004"/>
    </source>
</evidence>
<protein>
    <recommendedName>
        <fullName evidence="9">2Fe-2S ferredoxin-type domain-containing protein</fullName>
    </recommendedName>
</protein>
<dbReference type="SUPFAM" id="SSF54862">
    <property type="entry name" value="4Fe-4S ferredoxins"/>
    <property type="match status" value="1"/>
</dbReference>
<dbReference type="InterPro" id="IPR017900">
    <property type="entry name" value="4Fe4S_Fe_S_CS"/>
</dbReference>
<organism evidence="8">
    <name type="scientific">marine sediment metagenome</name>
    <dbReference type="NCBI Taxonomy" id="412755"/>
    <lineage>
        <taxon>unclassified sequences</taxon>
        <taxon>metagenomes</taxon>
        <taxon>ecological metagenomes</taxon>
    </lineage>
</organism>
<feature type="domain" description="4Fe-4S ferredoxin-type" evidence="7">
    <location>
        <begin position="114"/>
        <end position="145"/>
    </location>
</feature>
<feature type="non-terminal residue" evidence="8">
    <location>
        <position position="212"/>
    </location>
</feature>
<keyword evidence="5" id="KW-0411">Iron-sulfur</keyword>
<dbReference type="GO" id="GO:0046872">
    <property type="term" value="F:metal ion binding"/>
    <property type="evidence" value="ECO:0007669"/>
    <property type="project" value="UniProtKB-KW"/>
</dbReference>
<name>X1TMQ4_9ZZZZ</name>
<evidence type="ECO:0000256" key="2">
    <source>
        <dbReference type="ARBA" id="ARBA00022723"/>
    </source>
</evidence>
<dbReference type="CDD" id="cd00207">
    <property type="entry name" value="fer2"/>
    <property type="match status" value="1"/>
</dbReference>
<dbReference type="InterPro" id="IPR017896">
    <property type="entry name" value="4Fe4S_Fe-S-bd"/>
</dbReference>
<dbReference type="PANTHER" id="PTHR24960:SF84">
    <property type="entry name" value="HYDROGENASE SUBUNIT"/>
    <property type="match status" value="1"/>
</dbReference>
<keyword evidence="4" id="KW-0408">Iron</keyword>
<dbReference type="PROSITE" id="PS00198">
    <property type="entry name" value="4FE4S_FER_1"/>
    <property type="match status" value="1"/>
</dbReference>
<proteinExistence type="predicted"/>
<dbReference type="PANTHER" id="PTHR24960">
    <property type="entry name" value="PHOTOSYSTEM I IRON-SULFUR CENTER-RELATED"/>
    <property type="match status" value="1"/>
</dbReference>
<evidence type="ECO:0000313" key="8">
    <source>
        <dbReference type="EMBL" id="GAJ06514.1"/>
    </source>
</evidence>
<dbReference type="InterPro" id="IPR036010">
    <property type="entry name" value="2Fe-2S_ferredoxin-like_sf"/>
</dbReference>
<dbReference type="GO" id="GO:0051539">
    <property type="term" value="F:4 iron, 4 sulfur cluster binding"/>
    <property type="evidence" value="ECO:0007669"/>
    <property type="project" value="UniProtKB-KW"/>
</dbReference>
<dbReference type="Pfam" id="PF13510">
    <property type="entry name" value="Fer2_4"/>
    <property type="match status" value="1"/>
</dbReference>
<evidence type="ECO:0008006" key="9">
    <source>
        <dbReference type="Google" id="ProtNLM"/>
    </source>
</evidence>
<keyword evidence="2" id="KW-0479">Metal-binding</keyword>
<evidence type="ECO:0000256" key="1">
    <source>
        <dbReference type="ARBA" id="ARBA00022485"/>
    </source>
</evidence>
<keyword evidence="1" id="KW-0004">4Fe-4S</keyword>
<evidence type="ECO:0000259" key="7">
    <source>
        <dbReference type="PROSITE" id="PS51379"/>
    </source>
</evidence>
<dbReference type="Gene3D" id="3.10.20.740">
    <property type="match status" value="1"/>
</dbReference>
<reference evidence="8" key="1">
    <citation type="journal article" date="2014" name="Front. Microbiol.">
        <title>High frequency of phylogenetically diverse reductive dehalogenase-homologous genes in deep subseafloor sedimentary metagenomes.</title>
        <authorList>
            <person name="Kawai M."/>
            <person name="Futagami T."/>
            <person name="Toyoda A."/>
            <person name="Takaki Y."/>
            <person name="Nishi S."/>
            <person name="Hori S."/>
            <person name="Arai W."/>
            <person name="Tsubouchi T."/>
            <person name="Morono Y."/>
            <person name="Uchiyama I."/>
            <person name="Ito T."/>
            <person name="Fujiyama A."/>
            <person name="Inagaki F."/>
            <person name="Takami H."/>
        </authorList>
    </citation>
    <scope>NUCLEOTIDE SEQUENCE</scope>
    <source>
        <strain evidence="8">Expedition CK06-06</strain>
    </source>
</reference>
<evidence type="ECO:0000256" key="3">
    <source>
        <dbReference type="ARBA" id="ARBA00022737"/>
    </source>
</evidence>
<evidence type="ECO:0000256" key="5">
    <source>
        <dbReference type="ARBA" id="ARBA00023014"/>
    </source>
</evidence>
<accession>X1TMQ4</accession>